<evidence type="ECO:0000313" key="1">
    <source>
        <dbReference type="EMBL" id="GAO29382.1"/>
    </source>
</evidence>
<comment type="caution">
    <text evidence="1">The sequence shown here is derived from an EMBL/GenBank/DDBJ whole genome shotgun (WGS) entry which is preliminary data.</text>
</comment>
<evidence type="ECO:0000313" key="2">
    <source>
        <dbReference type="Proteomes" id="UP000032900"/>
    </source>
</evidence>
<name>A0A0E9LUY3_9BACT</name>
<gene>
    <name evidence="1" type="ORF">JCM15548_11562</name>
</gene>
<dbReference type="STRING" id="1236989.JCM15548_11562"/>
<dbReference type="AlphaFoldDB" id="A0A0E9LUY3"/>
<protein>
    <submittedName>
        <fullName evidence="1">Uncharacterized protein</fullName>
    </submittedName>
</protein>
<sequence>MVVDNEAPEIYVNFSIKALREEVTEGEKISVFPPYVKMYIGATDRYCGTQDIFYTIDGGEKFKYGGDNSPSDNELFKDERLYEVHVEALDKLGNSGTKTLKFRVARK</sequence>
<accession>A0A0E9LUY3</accession>
<reference evidence="1 2" key="1">
    <citation type="journal article" date="2015" name="Microbes Environ.">
        <title>Distribution and evolution of nitrogen fixation genes in the phylum bacteroidetes.</title>
        <authorList>
            <person name="Inoue J."/>
            <person name="Oshima K."/>
            <person name="Suda W."/>
            <person name="Sakamoto M."/>
            <person name="Iino T."/>
            <person name="Noda S."/>
            <person name="Hongoh Y."/>
            <person name="Hattori M."/>
            <person name="Ohkuma M."/>
        </authorList>
    </citation>
    <scope>NUCLEOTIDE SEQUENCE [LARGE SCALE GENOMIC DNA]</scope>
    <source>
        <strain evidence="1">JCM 15548</strain>
    </source>
</reference>
<organism evidence="1 2">
    <name type="scientific">Geofilum rubicundum JCM 15548</name>
    <dbReference type="NCBI Taxonomy" id="1236989"/>
    <lineage>
        <taxon>Bacteria</taxon>
        <taxon>Pseudomonadati</taxon>
        <taxon>Bacteroidota</taxon>
        <taxon>Bacteroidia</taxon>
        <taxon>Marinilabiliales</taxon>
        <taxon>Marinilabiliaceae</taxon>
        <taxon>Geofilum</taxon>
    </lineage>
</organism>
<keyword evidence="2" id="KW-1185">Reference proteome</keyword>
<dbReference type="EMBL" id="BAZW01000008">
    <property type="protein sequence ID" value="GAO29382.1"/>
    <property type="molecule type" value="Genomic_DNA"/>
</dbReference>
<dbReference type="Proteomes" id="UP000032900">
    <property type="component" value="Unassembled WGS sequence"/>
</dbReference>
<proteinExistence type="predicted"/>